<name>A0A921MCK6_9MICO</name>
<dbReference type="InterPro" id="IPR015947">
    <property type="entry name" value="PUA-like_sf"/>
</dbReference>
<dbReference type="NCBIfam" id="TIGR00046">
    <property type="entry name" value="RsmE family RNA methyltransferase"/>
    <property type="match status" value="1"/>
</dbReference>
<evidence type="ECO:0000256" key="6">
    <source>
        <dbReference type="ARBA" id="ARBA00022552"/>
    </source>
</evidence>
<dbReference type="SUPFAM" id="SSF75217">
    <property type="entry name" value="alpha/beta knot"/>
    <property type="match status" value="1"/>
</dbReference>
<sequence length="274" mass="29134">MSCSVFLDRSLPQAAVDDEVRVAGPVAHHIRVTRIGADEEFDLVDGAGQRLRCVLAADASADGPEDGRRRGRRRGADDAPLTARVREVTRDEPGRPELVLVQALAKSGRDEQAIESATEMGVDRVVPWAAARSIAAWPAAKEERQHAKWRSLLDTAAQQSRRALAPELEPLARGGAVRERLHDGDRVLVLHEEADLHLADALDELAGGSAALPERIVLIVGPEGGIAPQEIEALTDAGAAPVLLGRTVLRASSAGPAGIALVQAALGRWRAPRP</sequence>
<keyword evidence="6 12" id="KW-0698">rRNA processing</keyword>
<evidence type="ECO:0000256" key="2">
    <source>
        <dbReference type="ARBA" id="ARBA00005528"/>
    </source>
</evidence>
<comment type="function">
    <text evidence="10 12">Specifically methylates the N3 position of the uracil ring of uridine 1498 (m3U1498) in 16S rRNA. Acts on the fully assembled 30S ribosomal subunit.</text>
</comment>
<evidence type="ECO:0000256" key="5">
    <source>
        <dbReference type="ARBA" id="ARBA00022490"/>
    </source>
</evidence>
<evidence type="ECO:0000256" key="10">
    <source>
        <dbReference type="ARBA" id="ARBA00025699"/>
    </source>
</evidence>
<dbReference type="Gene3D" id="3.40.1280.10">
    <property type="match status" value="1"/>
</dbReference>
<organism evidence="15 16">
    <name type="scientific">Brevibacterium senegalense</name>
    <dbReference type="NCBI Taxonomy" id="1033736"/>
    <lineage>
        <taxon>Bacteria</taxon>
        <taxon>Bacillati</taxon>
        <taxon>Actinomycetota</taxon>
        <taxon>Actinomycetes</taxon>
        <taxon>Micrococcales</taxon>
        <taxon>Brevibacteriaceae</taxon>
        <taxon>Brevibacterium</taxon>
    </lineage>
</organism>
<dbReference type="InterPro" id="IPR006700">
    <property type="entry name" value="RsmE"/>
</dbReference>
<comment type="catalytic activity">
    <reaction evidence="11 12">
        <text>uridine(1498) in 16S rRNA + S-adenosyl-L-methionine = N(3)-methyluridine(1498) in 16S rRNA + S-adenosyl-L-homocysteine + H(+)</text>
        <dbReference type="Rhea" id="RHEA:42920"/>
        <dbReference type="Rhea" id="RHEA-COMP:10283"/>
        <dbReference type="Rhea" id="RHEA-COMP:10284"/>
        <dbReference type="ChEBI" id="CHEBI:15378"/>
        <dbReference type="ChEBI" id="CHEBI:57856"/>
        <dbReference type="ChEBI" id="CHEBI:59789"/>
        <dbReference type="ChEBI" id="CHEBI:65315"/>
        <dbReference type="ChEBI" id="CHEBI:74502"/>
        <dbReference type="EC" id="2.1.1.193"/>
    </reaction>
</comment>
<evidence type="ECO:0000256" key="8">
    <source>
        <dbReference type="ARBA" id="ARBA00022679"/>
    </source>
</evidence>
<reference evidence="15" key="2">
    <citation type="submission" date="2021-09" db="EMBL/GenBank/DDBJ databases">
        <authorList>
            <person name="Gilroy R."/>
        </authorList>
    </citation>
    <scope>NUCLEOTIDE SEQUENCE</scope>
    <source>
        <strain evidence="15">ChiGjej5B5-7349</strain>
    </source>
</reference>
<dbReference type="CDD" id="cd18084">
    <property type="entry name" value="RsmE-like"/>
    <property type="match status" value="1"/>
</dbReference>
<gene>
    <name evidence="15" type="ORF">K8V08_03090</name>
</gene>
<keyword evidence="8 12" id="KW-0808">Transferase</keyword>
<dbReference type="InterPro" id="IPR029026">
    <property type="entry name" value="tRNA_m1G_MTases_N"/>
</dbReference>
<dbReference type="SUPFAM" id="SSF88697">
    <property type="entry name" value="PUA domain-like"/>
    <property type="match status" value="1"/>
</dbReference>
<dbReference type="PANTHER" id="PTHR30027:SF3">
    <property type="entry name" value="16S RRNA (URACIL(1498)-N(3))-METHYLTRANSFERASE"/>
    <property type="match status" value="1"/>
</dbReference>
<evidence type="ECO:0000259" key="14">
    <source>
        <dbReference type="Pfam" id="PF04452"/>
    </source>
</evidence>
<dbReference type="EC" id="2.1.1.193" evidence="3 12"/>
<dbReference type="InterPro" id="IPR046886">
    <property type="entry name" value="RsmE_MTase_dom"/>
</dbReference>
<dbReference type="NCBIfam" id="NF008693">
    <property type="entry name" value="PRK11713.2-3"/>
    <property type="match status" value="1"/>
</dbReference>
<dbReference type="Proteomes" id="UP000784435">
    <property type="component" value="Unassembled WGS sequence"/>
</dbReference>
<comment type="subcellular location">
    <subcellularLocation>
        <location evidence="1 12">Cytoplasm</location>
    </subcellularLocation>
</comment>
<evidence type="ECO:0000256" key="11">
    <source>
        <dbReference type="ARBA" id="ARBA00047944"/>
    </source>
</evidence>
<evidence type="ECO:0000313" key="15">
    <source>
        <dbReference type="EMBL" id="HJG79381.1"/>
    </source>
</evidence>
<evidence type="ECO:0000256" key="3">
    <source>
        <dbReference type="ARBA" id="ARBA00012328"/>
    </source>
</evidence>
<keyword evidence="7 12" id="KW-0489">Methyltransferase</keyword>
<accession>A0A921MCK6</accession>
<keyword evidence="5 12" id="KW-0963">Cytoplasm</keyword>
<reference evidence="15" key="1">
    <citation type="journal article" date="2021" name="PeerJ">
        <title>Extensive microbial diversity within the chicken gut microbiome revealed by metagenomics and culture.</title>
        <authorList>
            <person name="Gilroy R."/>
            <person name="Ravi A."/>
            <person name="Getino M."/>
            <person name="Pursley I."/>
            <person name="Horton D.L."/>
            <person name="Alikhan N.F."/>
            <person name="Baker D."/>
            <person name="Gharbi K."/>
            <person name="Hall N."/>
            <person name="Watson M."/>
            <person name="Adriaenssens E.M."/>
            <person name="Foster-Nyarko E."/>
            <person name="Jarju S."/>
            <person name="Secka A."/>
            <person name="Antonio M."/>
            <person name="Oren A."/>
            <person name="Chaudhuri R.R."/>
            <person name="La Ragione R."/>
            <person name="Hildebrand F."/>
            <person name="Pallen M.J."/>
        </authorList>
    </citation>
    <scope>NUCLEOTIDE SEQUENCE</scope>
    <source>
        <strain evidence="15">ChiGjej5B5-7349</strain>
    </source>
</reference>
<dbReference type="Pfam" id="PF04452">
    <property type="entry name" value="Methyltrans_RNA"/>
    <property type="match status" value="1"/>
</dbReference>
<dbReference type="GO" id="GO:0070475">
    <property type="term" value="P:rRNA base methylation"/>
    <property type="evidence" value="ECO:0007669"/>
    <property type="project" value="TreeGrafter"/>
</dbReference>
<evidence type="ECO:0000256" key="7">
    <source>
        <dbReference type="ARBA" id="ARBA00022603"/>
    </source>
</evidence>
<dbReference type="EMBL" id="DYUK01000072">
    <property type="protein sequence ID" value="HJG79381.1"/>
    <property type="molecule type" value="Genomic_DNA"/>
</dbReference>
<dbReference type="PANTHER" id="PTHR30027">
    <property type="entry name" value="RIBOSOMAL RNA SMALL SUBUNIT METHYLTRANSFERASE E"/>
    <property type="match status" value="1"/>
</dbReference>
<dbReference type="PIRSF" id="PIRSF015601">
    <property type="entry name" value="MTase_slr0722"/>
    <property type="match status" value="1"/>
</dbReference>
<feature type="domain" description="Ribosomal RNA small subunit methyltransferase E methyltransferase" evidence="14">
    <location>
        <begin position="97"/>
        <end position="263"/>
    </location>
</feature>
<dbReference type="GO" id="GO:0070042">
    <property type="term" value="F:rRNA (uridine-N3-)-methyltransferase activity"/>
    <property type="evidence" value="ECO:0007669"/>
    <property type="project" value="TreeGrafter"/>
</dbReference>
<feature type="region of interest" description="Disordered" evidence="13">
    <location>
        <begin position="60"/>
        <end position="81"/>
    </location>
</feature>
<dbReference type="AlphaFoldDB" id="A0A921MCK6"/>
<evidence type="ECO:0000256" key="9">
    <source>
        <dbReference type="ARBA" id="ARBA00022691"/>
    </source>
</evidence>
<dbReference type="InterPro" id="IPR029028">
    <property type="entry name" value="Alpha/beta_knot_MTases"/>
</dbReference>
<evidence type="ECO:0000256" key="13">
    <source>
        <dbReference type="SAM" id="MobiDB-lite"/>
    </source>
</evidence>
<comment type="caution">
    <text evidence="15">The sequence shown here is derived from an EMBL/GenBank/DDBJ whole genome shotgun (WGS) entry which is preliminary data.</text>
</comment>
<evidence type="ECO:0000313" key="16">
    <source>
        <dbReference type="Proteomes" id="UP000784435"/>
    </source>
</evidence>
<proteinExistence type="inferred from homology"/>
<comment type="similarity">
    <text evidence="2 12">Belongs to the RNA methyltransferase RsmE family.</text>
</comment>
<keyword evidence="9 12" id="KW-0949">S-adenosyl-L-methionine</keyword>
<dbReference type="GO" id="GO:0005737">
    <property type="term" value="C:cytoplasm"/>
    <property type="evidence" value="ECO:0007669"/>
    <property type="project" value="UniProtKB-SubCell"/>
</dbReference>
<evidence type="ECO:0000256" key="1">
    <source>
        <dbReference type="ARBA" id="ARBA00004496"/>
    </source>
</evidence>
<evidence type="ECO:0000256" key="4">
    <source>
        <dbReference type="ARBA" id="ARBA00013673"/>
    </source>
</evidence>
<evidence type="ECO:0000256" key="12">
    <source>
        <dbReference type="PIRNR" id="PIRNR015601"/>
    </source>
</evidence>
<protein>
    <recommendedName>
        <fullName evidence="4 12">Ribosomal RNA small subunit methyltransferase E</fullName>
        <ecNumber evidence="3 12">2.1.1.193</ecNumber>
    </recommendedName>
</protein>